<protein>
    <submittedName>
        <fullName evidence="1">Uncharacterized protein</fullName>
    </submittedName>
</protein>
<name>A0A6N2WA59_9FIRM</name>
<sequence length="33" mass="3890">MLKIEKLGNSFFCFCNTKILNQTILYYISISDQ</sequence>
<dbReference type="EMBL" id="CACRTF010000014">
    <property type="protein sequence ID" value="VYT39569.1"/>
    <property type="molecule type" value="Genomic_DNA"/>
</dbReference>
<reference evidence="1" key="1">
    <citation type="submission" date="2019-11" db="EMBL/GenBank/DDBJ databases">
        <authorList>
            <person name="Feng L."/>
        </authorList>
    </citation>
    <scope>NUCLEOTIDE SEQUENCE</scope>
    <source>
        <strain evidence="1">CbolteaeLFYP116</strain>
    </source>
</reference>
<organism evidence="1">
    <name type="scientific">Enterocloster bolteae</name>
    <dbReference type="NCBI Taxonomy" id="208479"/>
    <lineage>
        <taxon>Bacteria</taxon>
        <taxon>Bacillati</taxon>
        <taxon>Bacillota</taxon>
        <taxon>Clostridia</taxon>
        <taxon>Lachnospirales</taxon>
        <taxon>Lachnospiraceae</taxon>
        <taxon>Enterocloster</taxon>
    </lineage>
</organism>
<evidence type="ECO:0000313" key="1">
    <source>
        <dbReference type="EMBL" id="VYT39569.1"/>
    </source>
</evidence>
<dbReference type="AlphaFoldDB" id="A0A6N2WA59"/>
<gene>
    <name evidence="1" type="ORF">CBLFYP116_03485</name>
</gene>
<accession>A0A6N2WA59</accession>
<proteinExistence type="predicted"/>